<dbReference type="KEGG" id="clec:106664781"/>
<evidence type="ECO:0000256" key="4">
    <source>
        <dbReference type="ARBA" id="ARBA00041041"/>
    </source>
</evidence>
<keyword evidence="2" id="KW-0677">Repeat</keyword>
<dbReference type="Pfam" id="PF01344">
    <property type="entry name" value="Kelch_1"/>
    <property type="match status" value="1"/>
</dbReference>
<proteinExistence type="inferred from homology"/>
<accession>A0A8I6RIV3</accession>
<dbReference type="Proteomes" id="UP000494040">
    <property type="component" value="Unassembled WGS sequence"/>
</dbReference>
<dbReference type="EnsemblMetazoa" id="XM_014390773.2">
    <property type="protein sequence ID" value="XP_014246259.2"/>
    <property type="gene ID" value="LOC106664781"/>
</dbReference>
<evidence type="ECO:0000256" key="3">
    <source>
        <dbReference type="ARBA" id="ARBA00038487"/>
    </source>
</evidence>
<comment type="similarity">
    <text evidence="3">Belongs to the KLHDC10 family.</text>
</comment>
<dbReference type="Pfam" id="PF24681">
    <property type="entry name" value="Kelch_KLHDC2_KLHL20_DRC7"/>
    <property type="match status" value="1"/>
</dbReference>
<dbReference type="PANTHER" id="PTHR46428:SF1">
    <property type="entry name" value="KELCH DOMAIN-CONTAINING PROTEIN 10"/>
    <property type="match status" value="1"/>
</dbReference>
<keyword evidence="1" id="KW-0880">Kelch repeat</keyword>
<dbReference type="OMA" id="DSTHLYV"/>
<dbReference type="InterPro" id="IPR006652">
    <property type="entry name" value="Kelch_1"/>
</dbReference>
<evidence type="ECO:0000313" key="6">
    <source>
        <dbReference type="Proteomes" id="UP000494040"/>
    </source>
</evidence>
<dbReference type="GeneID" id="106664781"/>
<dbReference type="PANTHER" id="PTHR46428">
    <property type="entry name" value="KELCH DOMAIN-CONTAINING PROTEIN 10"/>
    <property type="match status" value="1"/>
</dbReference>
<dbReference type="SUPFAM" id="SSF117281">
    <property type="entry name" value="Kelch motif"/>
    <property type="match status" value="1"/>
</dbReference>
<organism evidence="5 6">
    <name type="scientific">Cimex lectularius</name>
    <name type="common">Bed bug</name>
    <name type="synonym">Acanthia lectularia</name>
    <dbReference type="NCBI Taxonomy" id="79782"/>
    <lineage>
        <taxon>Eukaryota</taxon>
        <taxon>Metazoa</taxon>
        <taxon>Ecdysozoa</taxon>
        <taxon>Arthropoda</taxon>
        <taxon>Hexapoda</taxon>
        <taxon>Insecta</taxon>
        <taxon>Pterygota</taxon>
        <taxon>Neoptera</taxon>
        <taxon>Paraneoptera</taxon>
        <taxon>Hemiptera</taxon>
        <taxon>Heteroptera</taxon>
        <taxon>Panheteroptera</taxon>
        <taxon>Cimicomorpha</taxon>
        <taxon>Cimicidae</taxon>
        <taxon>Cimex</taxon>
    </lineage>
</organism>
<evidence type="ECO:0000313" key="5">
    <source>
        <dbReference type="EnsemblMetazoa" id="XP_014246259.2"/>
    </source>
</evidence>
<reference evidence="5" key="1">
    <citation type="submission" date="2022-01" db="UniProtKB">
        <authorList>
            <consortium name="EnsemblMetazoa"/>
        </authorList>
    </citation>
    <scope>IDENTIFICATION</scope>
</reference>
<protein>
    <recommendedName>
        <fullName evidence="4">Kelch domain-containing protein 10</fullName>
    </recommendedName>
</protein>
<evidence type="ECO:0000256" key="2">
    <source>
        <dbReference type="ARBA" id="ARBA00022737"/>
    </source>
</evidence>
<dbReference type="AlphaFoldDB" id="A0A8I6RIV3"/>
<keyword evidence="6" id="KW-1185">Reference proteome</keyword>
<dbReference type="RefSeq" id="XP_014246259.2">
    <property type="nucleotide sequence ID" value="XM_014390773.2"/>
</dbReference>
<name>A0A8I6RIV3_CIMLE</name>
<dbReference type="InterPro" id="IPR052125">
    <property type="entry name" value="KLHDC10"/>
</dbReference>
<dbReference type="GO" id="GO:0032874">
    <property type="term" value="P:positive regulation of stress-activated MAPK cascade"/>
    <property type="evidence" value="ECO:0007669"/>
    <property type="project" value="TreeGrafter"/>
</dbReference>
<sequence length="438" mass="49941">MRDLASRVKRTLPFVSNLFVKAAFKIKQKAKRKRKKRIACPRRKMEAIEESTLYAFKPFVYTYYNRASKRKPAARSGHRIVCNDNYLYLFGGYNPNIVTTVWGPISMLLRELWRLNLSTGNWELLPVENIPKYVASSSVILTGDVLLVYGGSGVPFGANSSNKLFVCDLSLDVLEFTEVLTVGTSPIPGYGQACFLQDGKLFVFGGTTGYTYWSDIGSLDIRTNCWETEYTCVGLENEPRGRYRHELGNLHNKTFVLGGGTSDHSFGFTEINVYSHEDKSWLAVPASCDPEQNDYPLPRRYHSSVQSDDKIFIFGGIYNKRALQDTWSLDLNTLQWTCVRSLYFPYPTFFHDSCLTPSGKVYTFGGVSTKELVNHSIDGLITKEQVTERSADLYSAWICIPSLKEIAWEAVLFYRFHENEHTKALIPTPFRDRLIDKR</sequence>
<dbReference type="InterPro" id="IPR015915">
    <property type="entry name" value="Kelch-typ_b-propeller"/>
</dbReference>
<evidence type="ECO:0000256" key="1">
    <source>
        <dbReference type="ARBA" id="ARBA00022441"/>
    </source>
</evidence>
<dbReference type="OrthoDB" id="7676067at2759"/>
<dbReference type="Gene3D" id="2.120.10.80">
    <property type="entry name" value="Kelch-type beta propeller"/>
    <property type="match status" value="2"/>
</dbReference>